<dbReference type="Proteomes" id="UP001595453">
    <property type="component" value="Unassembled WGS sequence"/>
</dbReference>
<dbReference type="EC" id="2.3.-.-" evidence="2"/>
<comment type="caution">
    <text evidence="2">The sequence shown here is derived from an EMBL/GenBank/DDBJ whole genome shotgun (WGS) entry which is preliminary data.</text>
</comment>
<organism evidence="2 3">
    <name type="scientific">Pseudoalteromonas fenneropenaei</name>
    <dbReference type="NCBI Taxonomy" id="1737459"/>
    <lineage>
        <taxon>Bacteria</taxon>
        <taxon>Pseudomonadati</taxon>
        <taxon>Pseudomonadota</taxon>
        <taxon>Gammaproteobacteria</taxon>
        <taxon>Alteromonadales</taxon>
        <taxon>Pseudoalteromonadaceae</taxon>
        <taxon>Pseudoalteromonas</taxon>
    </lineage>
</organism>
<dbReference type="RefSeq" id="WP_377123607.1">
    <property type="nucleotide sequence ID" value="NZ_JBHRSD010000014.1"/>
</dbReference>
<feature type="domain" description="N-acetyltransferase" evidence="1">
    <location>
        <begin position="8"/>
        <end position="174"/>
    </location>
</feature>
<evidence type="ECO:0000259" key="1">
    <source>
        <dbReference type="PROSITE" id="PS51186"/>
    </source>
</evidence>
<dbReference type="Pfam" id="PF13302">
    <property type="entry name" value="Acetyltransf_3"/>
    <property type="match status" value="1"/>
</dbReference>
<name>A0ABV7CJS3_9GAMM</name>
<reference evidence="3" key="1">
    <citation type="journal article" date="2019" name="Int. J. Syst. Evol. Microbiol.">
        <title>The Global Catalogue of Microorganisms (GCM) 10K type strain sequencing project: providing services to taxonomists for standard genome sequencing and annotation.</title>
        <authorList>
            <consortium name="The Broad Institute Genomics Platform"/>
            <consortium name="The Broad Institute Genome Sequencing Center for Infectious Disease"/>
            <person name="Wu L."/>
            <person name="Ma J."/>
        </authorList>
    </citation>
    <scope>NUCLEOTIDE SEQUENCE [LARGE SCALE GENOMIC DNA]</scope>
    <source>
        <strain evidence="3">KCTC 42730</strain>
    </source>
</reference>
<dbReference type="Gene3D" id="3.40.630.30">
    <property type="match status" value="1"/>
</dbReference>
<accession>A0ABV7CJS3</accession>
<dbReference type="InterPro" id="IPR016181">
    <property type="entry name" value="Acyl_CoA_acyltransferase"/>
</dbReference>
<keyword evidence="2" id="KW-0808">Transferase</keyword>
<dbReference type="SUPFAM" id="SSF55729">
    <property type="entry name" value="Acyl-CoA N-acyltransferases (Nat)"/>
    <property type="match status" value="1"/>
</dbReference>
<dbReference type="PROSITE" id="PS51186">
    <property type="entry name" value="GNAT"/>
    <property type="match status" value="1"/>
</dbReference>
<dbReference type="GO" id="GO:0016746">
    <property type="term" value="F:acyltransferase activity"/>
    <property type="evidence" value="ECO:0007669"/>
    <property type="project" value="UniProtKB-KW"/>
</dbReference>
<dbReference type="InterPro" id="IPR000182">
    <property type="entry name" value="GNAT_dom"/>
</dbReference>
<keyword evidence="2" id="KW-0012">Acyltransferase</keyword>
<proteinExistence type="predicted"/>
<evidence type="ECO:0000313" key="3">
    <source>
        <dbReference type="Proteomes" id="UP001595453"/>
    </source>
</evidence>
<evidence type="ECO:0000313" key="2">
    <source>
        <dbReference type="EMBL" id="MFC3032776.1"/>
    </source>
</evidence>
<dbReference type="EMBL" id="JBHRSD010000014">
    <property type="protein sequence ID" value="MFC3032776.1"/>
    <property type="molecule type" value="Genomic_DNA"/>
</dbReference>
<dbReference type="PANTHER" id="PTHR43792">
    <property type="entry name" value="GNAT FAMILY, PUTATIVE (AFU_ORTHOLOGUE AFUA_3G00765)-RELATED-RELATED"/>
    <property type="match status" value="1"/>
</dbReference>
<protein>
    <submittedName>
        <fullName evidence="2">GNAT family N-acetyltransferase</fullName>
        <ecNumber evidence="2">2.3.-.-</ecNumber>
    </submittedName>
</protein>
<sequence length="187" mass="21068">MLFHTTRLTIRPLAEQDLAAVYQHRKDPQTSRYIGKPATLDDAKARIANAALPWQGQENERLMLAVELTPCGTFIGEVMFKYINLEGEIGEFGYRLAAEFIGQGYGYEVAAGLIDHLFHVLPLHKLTAIAAIDNLASWKLMEKLGMQREGVLRSHMKLKNGHEDCVLYGILKTEWLARNHTPLARLA</sequence>
<dbReference type="InterPro" id="IPR051531">
    <property type="entry name" value="N-acetyltransferase"/>
</dbReference>
<keyword evidence="3" id="KW-1185">Reference proteome</keyword>
<gene>
    <name evidence="2" type="ORF">ACFOEE_09625</name>
</gene>